<accession>A0A0M2KJT7</accession>
<dbReference type="Pfam" id="PF00267">
    <property type="entry name" value="Porin_1"/>
    <property type="match status" value="1"/>
</dbReference>
<keyword evidence="2" id="KW-1185">Reference proteome</keyword>
<dbReference type="GO" id="GO:0034220">
    <property type="term" value="P:monoatomic ion transmembrane transport"/>
    <property type="evidence" value="ECO:0007669"/>
    <property type="project" value="InterPro"/>
</dbReference>
<name>A0A0M2KJT7_9GAMM</name>
<organism evidence="1 2">
    <name type="scientific">Erwinia tracheiphila</name>
    <dbReference type="NCBI Taxonomy" id="65700"/>
    <lineage>
        <taxon>Bacteria</taxon>
        <taxon>Pseudomonadati</taxon>
        <taxon>Pseudomonadota</taxon>
        <taxon>Gammaproteobacteria</taxon>
        <taxon>Enterobacterales</taxon>
        <taxon>Erwiniaceae</taxon>
        <taxon>Erwinia</taxon>
    </lineage>
</organism>
<dbReference type="AlphaFoldDB" id="A0A0M2KJT7"/>
<dbReference type="GO" id="GO:0009279">
    <property type="term" value="C:cell outer membrane"/>
    <property type="evidence" value="ECO:0007669"/>
    <property type="project" value="InterPro"/>
</dbReference>
<sequence>MQHWLFRLLHSPLKFMLKMAKNWISTAKLKAFIIFSDGNAHHGDTSYVRIGFKGQTQINNLMTGYGQTKGKDIEGVGDVYLVIHRCGDHLLFQQEHEY</sequence>
<dbReference type="Proteomes" id="UP000033924">
    <property type="component" value="Unassembled WGS sequence"/>
</dbReference>
<protein>
    <submittedName>
        <fullName evidence="1">Uncharacterized protein</fullName>
    </submittedName>
</protein>
<dbReference type="STRING" id="65700.SY86_22710"/>
<proteinExistence type="predicted"/>
<comment type="caution">
    <text evidence="1">The sequence shown here is derived from an EMBL/GenBank/DDBJ whole genome shotgun (WGS) entry which is preliminary data.</text>
</comment>
<dbReference type="InterPro" id="IPR023614">
    <property type="entry name" value="Porin_dom_sf"/>
</dbReference>
<evidence type="ECO:0000313" key="1">
    <source>
        <dbReference type="EMBL" id="KKF37572.1"/>
    </source>
</evidence>
<dbReference type="EMBL" id="JXNU01000003">
    <property type="protein sequence ID" value="KKF37572.1"/>
    <property type="molecule type" value="Genomic_DNA"/>
</dbReference>
<dbReference type="Gene3D" id="2.40.160.10">
    <property type="entry name" value="Porin"/>
    <property type="match status" value="1"/>
</dbReference>
<evidence type="ECO:0000313" key="2">
    <source>
        <dbReference type="Proteomes" id="UP000033924"/>
    </source>
</evidence>
<dbReference type="PATRIC" id="fig|65700.7.peg.5649"/>
<gene>
    <name evidence="1" type="ORF">SY86_22710</name>
</gene>
<dbReference type="GO" id="GO:0015288">
    <property type="term" value="F:porin activity"/>
    <property type="evidence" value="ECO:0007669"/>
    <property type="project" value="InterPro"/>
</dbReference>
<reference evidence="1 2" key="1">
    <citation type="submission" date="2015-01" db="EMBL/GenBank/DDBJ databases">
        <title>Erwinia tracheiphila.</title>
        <authorList>
            <person name="Shapiro L.R."/>
        </authorList>
    </citation>
    <scope>NUCLEOTIDE SEQUENCE [LARGE SCALE GENOMIC DNA]</scope>
    <source>
        <strain evidence="1 2">BuffGH</strain>
    </source>
</reference>
<dbReference type="InterPro" id="IPR001702">
    <property type="entry name" value="Porin_Gram-ve"/>
</dbReference>